<dbReference type="SUPFAM" id="SSF56322">
    <property type="entry name" value="ADC synthase"/>
    <property type="match status" value="1"/>
</dbReference>
<comment type="caution">
    <text evidence="2">The sequence shown here is derived from an EMBL/GenBank/DDBJ whole genome shotgun (WGS) entry which is preliminary data.</text>
</comment>
<dbReference type="Pfam" id="PF04715">
    <property type="entry name" value="Anth_synt_I_N"/>
    <property type="match status" value="1"/>
</dbReference>
<dbReference type="InterPro" id="IPR005801">
    <property type="entry name" value="ADC_synthase"/>
</dbReference>
<evidence type="ECO:0000259" key="1">
    <source>
        <dbReference type="Pfam" id="PF04715"/>
    </source>
</evidence>
<protein>
    <recommendedName>
        <fullName evidence="1">Anthranilate synthase component I N-terminal domain-containing protein</fullName>
    </recommendedName>
</protein>
<dbReference type="Gene3D" id="3.60.120.10">
    <property type="entry name" value="Anthranilate synthase"/>
    <property type="match status" value="1"/>
</dbReference>
<reference evidence="2 3" key="1">
    <citation type="submission" date="2017-03" db="EMBL/GenBank/DDBJ databases">
        <title>Lifting the veil on microbial sulfur biogeochemistry in mining wastewaters.</title>
        <authorList>
            <person name="Kantor R.S."/>
            <person name="Colenbrander Nelson T."/>
            <person name="Marshall S."/>
            <person name="Bennett D."/>
            <person name="Apte S."/>
            <person name="Camacho D."/>
            <person name="Thomas B.C."/>
            <person name="Warren L.A."/>
            <person name="Banfield J.F."/>
        </authorList>
    </citation>
    <scope>NUCLEOTIDE SEQUENCE [LARGE SCALE GENOMIC DNA]</scope>
    <source>
        <strain evidence="2">21-59-9</strain>
    </source>
</reference>
<organism evidence="2 3">
    <name type="scientific">Acidithiobacillus ferrivorans</name>
    <dbReference type="NCBI Taxonomy" id="160808"/>
    <lineage>
        <taxon>Bacteria</taxon>
        <taxon>Pseudomonadati</taxon>
        <taxon>Pseudomonadota</taxon>
        <taxon>Acidithiobacillia</taxon>
        <taxon>Acidithiobacillales</taxon>
        <taxon>Acidithiobacillaceae</taxon>
        <taxon>Acidithiobacillus</taxon>
    </lineage>
</organism>
<gene>
    <name evidence="2" type="ORF">B7Z70_03205</name>
</gene>
<evidence type="ECO:0000313" key="2">
    <source>
        <dbReference type="EMBL" id="OYV82134.1"/>
    </source>
</evidence>
<sequence length="82" mass="8390">MPGMSGVVCAMQCPKLADSAATTEPAADPLDALRRFVPRRRVAPLDGMPRFTGGAVGALAYDAVSAFEPTVPLPPADPVGVP</sequence>
<name>A0A257T9N2_9PROT</name>
<proteinExistence type="predicted"/>
<feature type="domain" description="Anthranilate synthase component I N-terminal" evidence="1">
    <location>
        <begin position="23"/>
        <end position="75"/>
    </location>
</feature>
<evidence type="ECO:0000313" key="3">
    <source>
        <dbReference type="Proteomes" id="UP000216779"/>
    </source>
</evidence>
<dbReference type="InterPro" id="IPR006805">
    <property type="entry name" value="Anth_synth_I_N"/>
</dbReference>
<dbReference type="EMBL" id="NCBC01000066">
    <property type="protein sequence ID" value="OYV82134.1"/>
    <property type="molecule type" value="Genomic_DNA"/>
</dbReference>
<feature type="non-terminal residue" evidence="2">
    <location>
        <position position="82"/>
    </location>
</feature>
<accession>A0A257T9N2</accession>
<dbReference type="AlphaFoldDB" id="A0A257T9N2"/>
<dbReference type="Proteomes" id="UP000216779">
    <property type="component" value="Unassembled WGS sequence"/>
</dbReference>